<sequence>METGQQYAPRQLVRDVSERPVLRLVPHIGYVSLFPFMGRIIPSGSWILEKQLELISNNSLLWTDYGLRSLGKTSSMYMKRNTEHDPPYWRGPIWINMNYRILSALHHYSKENGPYQDKAKAIYTELRSNLI</sequence>
<accession>A0A392PL99</accession>
<name>A0A392PL99_9FABA</name>
<dbReference type="InterPro" id="IPR008928">
    <property type="entry name" value="6-hairpin_glycosidase_sf"/>
</dbReference>
<dbReference type="Gene3D" id="1.50.10.10">
    <property type="match status" value="1"/>
</dbReference>
<dbReference type="PANTHER" id="PTHR10412">
    <property type="entry name" value="MANNOSYL-OLIGOSACCHARIDE GLUCOSIDASE"/>
    <property type="match status" value="1"/>
</dbReference>
<dbReference type="GO" id="GO:0009311">
    <property type="term" value="P:oligosaccharide metabolic process"/>
    <property type="evidence" value="ECO:0007669"/>
    <property type="project" value="InterPro"/>
</dbReference>
<feature type="non-terminal residue" evidence="2">
    <location>
        <position position="131"/>
    </location>
</feature>
<dbReference type="InterPro" id="IPR031335">
    <property type="entry name" value="Glyco_hydro_63_C"/>
</dbReference>
<dbReference type="Pfam" id="PF03200">
    <property type="entry name" value="Glyco_hydro_63"/>
    <property type="match status" value="1"/>
</dbReference>
<comment type="caution">
    <text evidence="2">The sequence shown here is derived from an EMBL/GenBank/DDBJ whole genome shotgun (WGS) entry which is preliminary data.</text>
</comment>
<dbReference type="SUPFAM" id="SSF48208">
    <property type="entry name" value="Six-hairpin glycosidases"/>
    <property type="match status" value="1"/>
</dbReference>
<reference evidence="2 3" key="1">
    <citation type="journal article" date="2018" name="Front. Plant Sci.">
        <title>Red Clover (Trifolium pratense) and Zigzag Clover (T. medium) - A Picture of Genomic Similarities and Differences.</title>
        <authorList>
            <person name="Dluhosova J."/>
            <person name="Istvanek J."/>
            <person name="Nedelnik J."/>
            <person name="Repkova J."/>
        </authorList>
    </citation>
    <scope>NUCLEOTIDE SEQUENCE [LARGE SCALE GENOMIC DNA]</scope>
    <source>
        <strain evidence="3">cv. 10/8</strain>
        <tissue evidence="2">Leaf</tissue>
    </source>
</reference>
<dbReference type="InterPro" id="IPR012341">
    <property type="entry name" value="6hp_glycosidase-like_sf"/>
</dbReference>
<evidence type="ECO:0000313" key="2">
    <source>
        <dbReference type="EMBL" id="MCI12076.1"/>
    </source>
</evidence>
<evidence type="ECO:0000259" key="1">
    <source>
        <dbReference type="Pfam" id="PF03200"/>
    </source>
</evidence>
<dbReference type="AlphaFoldDB" id="A0A392PL99"/>
<dbReference type="Proteomes" id="UP000265520">
    <property type="component" value="Unassembled WGS sequence"/>
</dbReference>
<proteinExistence type="predicted"/>
<dbReference type="GO" id="GO:0005789">
    <property type="term" value="C:endoplasmic reticulum membrane"/>
    <property type="evidence" value="ECO:0007669"/>
    <property type="project" value="TreeGrafter"/>
</dbReference>
<dbReference type="GO" id="GO:0006487">
    <property type="term" value="P:protein N-linked glycosylation"/>
    <property type="evidence" value="ECO:0007669"/>
    <property type="project" value="TreeGrafter"/>
</dbReference>
<protein>
    <submittedName>
        <fullName evidence="2">Mannosyl-oligosaccharide glucosidase GCS1-like</fullName>
    </submittedName>
</protein>
<dbReference type="InterPro" id="IPR004888">
    <property type="entry name" value="Glycoside_hydrolase_63"/>
</dbReference>
<feature type="domain" description="Glycosyl hydrolase family 63 C-terminal" evidence="1">
    <location>
        <begin position="8"/>
        <end position="131"/>
    </location>
</feature>
<evidence type="ECO:0000313" key="3">
    <source>
        <dbReference type="Proteomes" id="UP000265520"/>
    </source>
</evidence>
<dbReference type="PANTHER" id="PTHR10412:SF20">
    <property type="entry name" value="MANNOSYL-OLIGOSACCHARIDE GLUCOSIDASE GCS1"/>
    <property type="match status" value="1"/>
</dbReference>
<dbReference type="EMBL" id="LXQA010082676">
    <property type="protein sequence ID" value="MCI12076.1"/>
    <property type="molecule type" value="Genomic_DNA"/>
</dbReference>
<keyword evidence="3" id="KW-1185">Reference proteome</keyword>
<organism evidence="2 3">
    <name type="scientific">Trifolium medium</name>
    <dbReference type="NCBI Taxonomy" id="97028"/>
    <lineage>
        <taxon>Eukaryota</taxon>
        <taxon>Viridiplantae</taxon>
        <taxon>Streptophyta</taxon>
        <taxon>Embryophyta</taxon>
        <taxon>Tracheophyta</taxon>
        <taxon>Spermatophyta</taxon>
        <taxon>Magnoliopsida</taxon>
        <taxon>eudicotyledons</taxon>
        <taxon>Gunneridae</taxon>
        <taxon>Pentapetalae</taxon>
        <taxon>rosids</taxon>
        <taxon>fabids</taxon>
        <taxon>Fabales</taxon>
        <taxon>Fabaceae</taxon>
        <taxon>Papilionoideae</taxon>
        <taxon>50 kb inversion clade</taxon>
        <taxon>NPAAA clade</taxon>
        <taxon>Hologalegina</taxon>
        <taxon>IRL clade</taxon>
        <taxon>Trifolieae</taxon>
        <taxon>Trifolium</taxon>
    </lineage>
</organism>
<dbReference type="GO" id="GO:0004573">
    <property type="term" value="F:Glc3Man9GlcNAc2 oligosaccharide glucosidase activity"/>
    <property type="evidence" value="ECO:0007669"/>
    <property type="project" value="InterPro"/>
</dbReference>